<sequence>MVRFLNDPTALPVDPPADSAGGRRGKDHMRGLP</sequence>
<reference evidence="2 3" key="1">
    <citation type="submission" date="2020-08" db="EMBL/GenBank/DDBJ databases">
        <title>Exploring microbial biodiversity for novel pathways involved in the catabolism of aromatic compounds derived from lignin.</title>
        <authorList>
            <person name="Elkins J."/>
        </authorList>
    </citation>
    <scope>NUCLEOTIDE SEQUENCE [LARGE SCALE GENOMIC DNA]</scope>
    <source>
        <strain evidence="2 3">B1D3A</strain>
    </source>
</reference>
<evidence type="ECO:0000256" key="1">
    <source>
        <dbReference type="SAM" id="MobiDB-lite"/>
    </source>
</evidence>
<feature type="region of interest" description="Disordered" evidence="1">
    <location>
        <begin position="1"/>
        <end position="33"/>
    </location>
</feature>
<evidence type="ECO:0000313" key="3">
    <source>
        <dbReference type="Proteomes" id="UP001138540"/>
    </source>
</evidence>
<proteinExistence type="predicted"/>
<protein>
    <submittedName>
        <fullName evidence="2">Uncharacterized protein</fullName>
    </submittedName>
</protein>
<gene>
    <name evidence="2" type="ORF">HNP60_000627</name>
</gene>
<comment type="caution">
    <text evidence="2">The sequence shown here is derived from an EMBL/GenBank/DDBJ whole genome shotgun (WGS) entry which is preliminary data.</text>
</comment>
<keyword evidence="3" id="KW-1185">Reference proteome</keyword>
<accession>A0ABR6NDR0</accession>
<name>A0ABR6NDR0_9SPHN</name>
<dbReference type="Proteomes" id="UP001138540">
    <property type="component" value="Unassembled WGS sequence"/>
</dbReference>
<organism evidence="2 3">
    <name type="scientific">Sphingobium lignivorans</name>
    <dbReference type="NCBI Taxonomy" id="2735886"/>
    <lineage>
        <taxon>Bacteria</taxon>
        <taxon>Pseudomonadati</taxon>
        <taxon>Pseudomonadota</taxon>
        <taxon>Alphaproteobacteria</taxon>
        <taxon>Sphingomonadales</taxon>
        <taxon>Sphingomonadaceae</taxon>
        <taxon>Sphingobium</taxon>
    </lineage>
</organism>
<dbReference type="EMBL" id="JACHKA010000001">
    <property type="protein sequence ID" value="MBB5984653.1"/>
    <property type="molecule type" value="Genomic_DNA"/>
</dbReference>
<evidence type="ECO:0000313" key="2">
    <source>
        <dbReference type="EMBL" id="MBB5984653.1"/>
    </source>
</evidence>